<evidence type="ECO:0000256" key="1">
    <source>
        <dbReference type="ARBA" id="ARBA00001954"/>
    </source>
</evidence>
<keyword evidence="4" id="KW-0560">Oxidoreductase</keyword>
<comment type="cofactor">
    <cofactor evidence="1">
        <name>Fe(2+)</name>
        <dbReference type="ChEBI" id="CHEBI:29033"/>
    </cofactor>
</comment>
<keyword evidence="5" id="KW-0408">Iron</keyword>
<dbReference type="GO" id="GO:0046872">
    <property type="term" value="F:metal ion binding"/>
    <property type="evidence" value="ECO:0007669"/>
    <property type="project" value="UniProtKB-KW"/>
</dbReference>
<dbReference type="GO" id="GO:0010436">
    <property type="term" value="F:carotenoid dioxygenase activity"/>
    <property type="evidence" value="ECO:0007669"/>
    <property type="project" value="TreeGrafter"/>
</dbReference>
<accession>A0A6J6DLC8</accession>
<gene>
    <name evidence="6" type="ORF">UFOPK1493_02024</name>
</gene>
<organism evidence="6">
    <name type="scientific">freshwater metagenome</name>
    <dbReference type="NCBI Taxonomy" id="449393"/>
    <lineage>
        <taxon>unclassified sequences</taxon>
        <taxon>metagenomes</taxon>
        <taxon>ecological metagenomes</taxon>
    </lineage>
</organism>
<dbReference type="GO" id="GO:0016121">
    <property type="term" value="P:carotene catabolic process"/>
    <property type="evidence" value="ECO:0007669"/>
    <property type="project" value="TreeGrafter"/>
</dbReference>
<dbReference type="InterPro" id="IPR004294">
    <property type="entry name" value="Carotenoid_Oase"/>
</dbReference>
<sequence length="454" mass="50135">MSTSSTTPNKYLEANFAPVDHELTVTDLAVTGTIPKELNGRYMRNGPNPIGAVDPETYHWFTGTGMVHGVQLGNGRAGWYRNRWVRSRLPSAELGEPDIGGPENGNLGLGPNTNVGGFAGRTWAFIEAGPFPVELDHELNSICRNDFFGTLPGAFSAHPKYDPATGELHAMCYDWETWLDHIQYVVVGPDGRVTKTIDIPLPGMTMLHDTALTPSVVAVFDLPVLVDFDLAFAGRFPFRWSDDYQARVGLLPRDADDARAIRWFEIDPCYTYHPLNAFDLDDDTVIIDTVVHSRMFVHDILGPSEADGRLTRWTFHLDTGRFTSEVISEQLMEFPRHNPSVATKRHRFGFGVETVDNVFDLAGLVKIDCDTGSTQVRSLGAGQQASEAVFVAKEGATDEDDGWLLSLSYDPNRDASDLVIVDAADFLGPEVGRVHLPQRVPFGFHGNFVADPRS</sequence>
<evidence type="ECO:0000313" key="6">
    <source>
        <dbReference type="EMBL" id="CAB4564930.1"/>
    </source>
</evidence>
<comment type="similarity">
    <text evidence="2">Belongs to the carotenoid oxygenase family.</text>
</comment>
<protein>
    <submittedName>
        <fullName evidence="6">Unannotated protein</fullName>
    </submittedName>
</protein>
<evidence type="ECO:0000256" key="5">
    <source>
        <dbReference type="ARBA" id="ARBA00023004"/>
    </source>
</evidence>
<keyword evidence="3" id="KW-0479">Metal-binding</keyword>
<dbReference type="PANTHER" id="PTHR10543:SF89">
    <property type="entry name" value="CAROTENOID 9,10(9',10')-CLEAVAGE DIOXYGENASE 1"/>
    <property type="match status" value="1"/>
</dbReference>
<evidence type="ECO:0000256" key="4">
    <source>
        <dbReference type="ARBA" id="ARBA00023002"/>
    </source>
</evidence>
<dbReference type="Pfam" id="PF03055">
    <property type="entry name" value="RPE65"/>
    <property type="match status" value="1"/>
</dbReference>
<evidence type="ECO:0000256" key="3">
    <source>
        <dbReference type="ARBA" id="ARBA00022723"/>
    </source>
</evidence>
<proteinExistence type="inferred from homology"/>
<name>A0A6J6DLC8_9ZZZZ</name>
<evidence type="ECO:0000256" key="2">
    <source>
        <dbReference type="ARBA" id="ARBA00006787"/>
    </source>
</evidence>
<dbReference type="AlphaFoldDB" id="A0A6J6DLC8"/>
<dbReference type="PANTHER" id="PTHR10543">
    <property type="entry name" value="BETA-CAROTENE DIOXYGENASE"/>
    <property type="match status" value="1"/>
</dbReference>
<reference evidence="6" key="1">
    <citation type="submission" date="2020-05" db="EMBL/GenBank/DDBJ databases">
        <authorList>
            <person name="Chiriac C."/>
            <person name="Salcher M."/>
            <person name="Ghai R."/>
            <person name="Kavagutti S V."/>
        </authorList>
    </citation>
    <scope>NUCLEOTIDE SEQUENCE</scope>
</reference>
<dbReference type="EMBL" id="CAEZSR010000073">
    <property type="protein sequence ID" value="CAB4564930.1"/>
    <property type="molecule type" value="Genomic_DNA"/>
</dbReference>